<reference evidence="2" key="1">
    <citation type="submission" date="2011-08" db="EMBL/GenBank/DDBJ databases">
        <authorList>
            <person name="Rombauts S."/>
        </authorList>
    </citation>
    <scope>NUCLEOTIDE SEQUENCE</scope>
    <source>
        <strain evidence="2">London</strain>
    </source>
</reference>
<protein>
    <submittedName>
        <fullName evidence="1">Uncharacterized protein</fullName>
    </submittedName>
</protein>
<reference evidence="1" key="2">
    <citation type="submission" date="2015-06" db="UniProtKB">
        <authorList>
            <consortium name="EnsemblMetazoa"/>
        </authorList>
    </citation>
    <scope>IDENTIFICATION</scope>
</reference>
<gene>
    <name evidence="1" type="primary">107362983</name>
</gene>
<dbReference type="EnsemblMetazoa" id="tetur09g03130.1">
    <property type="protein sequence ID" value="tetur09g03130.1"/>
    <property type="gene ID" value="tetur09g03130"/>
</dbReference>
<dbReference type="OrthoDB" id="7487983at2759"/>
<sequence length="577" mass="65201">MDRDKFDSLLKWLLLEKFDPSPTYIADKGYLPEPLLIPGYSSFSSYIIFQKTEYVPVETDDSFTKLRNFQKELLSPKNLEILTILESVITSVEYSLVNSKIKNFGSSPFNSFNFNKNKKQASLQILVNPKQSIVEILETLLVPNIGIVDNFEFFVRPNYPDAYLAYWLICKAIKDSNLAGVSIKLFNETCPIPDLIQKKSIVYPPTLAVVMDDADVFSSVDRLIDLLSNLPIVHRKVDIWVQQSVKKKFADKFIVKASKSQAHKSISSIIQADAINPILIASCDPNDVFINLLTFRKVDELLALINRYQLVRELSIWTSNISFSLELIKGIKTSRLFTVNTINDFYLSGHCNYLYFSNTPYQLTTDFESDFSSVVQISSVIDNLKNFDFKRALDISHKATSSNEADLFSTLVSNSSQGKSDFKNLISLVKANQSTFQCINKCLMLRQLIPIGVVFIHLDEKSKEYGDNWFLTLIASIILNGNCCVIVNSQAETDIPDIELLKSTFGSKLILTSTNVKSIPKGWLYKDSQLVGLSFDAQTLYNLVNPHNLSHIFGTVRSIFFPIADQISLVPSTPSQY</sequence>
<organism evidence="1 2">
    <name type="scientific">Tetranychus urticae</name>
    <name type="common">Two-spotted spider mite</name>
    <dbReference type="NCBI Taxonomy" id="32264"/>
    <lineage>
        <taxon>Eukaryota</taxon>
        <taxon>Metazoa</taxon>
        <taxon>Ecdysozoa</taxon>
        <taxon>Arthropoda</taxon>
        <taxon>Chelicerata</taxon>
        <taxon>Arachnida</taxon>
        <taxon>Acari</taxon>
        <taxon>Acariformes</taxon>
        <taxon>Trombidiformes</taxon>
        <taxon>Prostigmata</taxon>
        <taxon>Eleutherengona</taxon>
        <taxon>Raphignathae</taxon>
        <taxon>Tetranychoidea</taxon>
        <taxon>Tetranychidae</taxon>
        <taxon>Tetranychus</taxon>
    </lineage>
</organism>
<evidence type="ECO:0000313" key="2">
    <source>
        <dbReference type="Proteomes" id="UP000015104"/>
    </source>
</evidence>
<proteinExistence type="predicted"/>
<keyword evidence="2" id="KW-1185">Reference proteome</keyword>
<dbReference type="OMA" id="HRKVDIW"/>
<evidence type="ECO:0000313" key="1">
    <source>
        <dbReference type="EnsemblMetazoa" id="tetur09g03130.1"/>
    </source>
</evidence>
<dbReference type="AlphaFoldDB" id="T1KDJ3"/>
<dbReference type="HOGENOM" id="CLU_1031816_0_0_1"/>
<name>T1KDJ3_TETUR</name>
<dbReference type="KEGG" id="tut:107362983"/>
<accession>T1KDJ3</accession>
<dbReference type="EMBL" id="CAEY01002017">
    <property type="status" value="NOT_ANNOTATED_CDS"/>
    <property type="molecule type" value="Genomic_DNA"/>
</dbReference>
<dbReference type="Proteomes" id="UP000015104">
    <property type="component" value="Unassembled WGS sequence"/>
</dbReference>